<evidence type="ECO:0000259" key="5">
    <source>
        <dbReference type="Pfam" id="PF08281"/>
    </source>
</evidence>
<dbReference type="SUPFAM" id="SSF88659">
    <property type="entry name" value="Sigma3 and sigma4 domains of RNA polymerase sigma factors"/>
    <property type="match status" value="1"/>
</dbReference>
<gene>
    <name evidence="6" type="ORF">ACFPFU_08120</name>
</gene>
<dbReference type="InterPro" id="IPR013324">
    <property type="entry name" value="RNA_pol_sigma_r3/r4-like"/>
</dbReference>
<dbReference type="InterPro" id="IPR014284">
    <property type="entry name" value="RNA_pol_sigma-70_dom"/>
</dbReference>
<keyword evidence="7" id="KW-1185">Reference proteome</keyword>
<evidence type="ECO:0000313" key="6">
    <source>
        <dbReference type="EMBL" id="MFC4871648.1"/>
    </source>
</evidence>
<comment type="similarity">
    <text evidence="1">Belongs to the sigma-70 factor family. ECF subfamily.</text>
</comment>
<dbReference type="Proteomes" id="UP001595818">
    <property type="component" value="Unassembled WGS sequence"/>
</dbReference>
<dbReference type="EMBL" id="JBHSJJ010000004">
    <property type="protein sequence ID" value="MFC4871648.1"/>
    <property type="molecule type" value="Genomic_DNA"/>
</dbReference>
<dbReference type="InterPro" id="IPR036388">
    <property type="entry name" value="WH-like_DNA-bd_sf"/>
</dbReference>
<keyword evidence="2" id="KW-0805">Transcription regulation</keyword>
<keyword evidence="4" id="KW-0804">Transcription</keyword>
<evidence type="ECO:0000256" key="4">
    <source>
        <dbReference type="ARBA" id="ARBA00023163"/>
    </source>
</evidence>
<sequence length="204" mass="24386">MNNPLKEEKLVSLFGKPKDSVFLDDKKTWDAFRAGKESAFIHIYETYFDVLYAYGWRIAADEPLIKDAIQEMFIDLRKHRERLGKTDSIKFYLFKCLKRKLYKEASKWDLKREDFPPSNYFDFTISHEQRLIDRQIDADRLEKLNVAIKKLSPRKKEIIYYCFYEGMDYKQIQEIMGLENPKVARNLMYKALGFLREVLGDEGH</sequence>
<evidence type="ECO:0000256" key="3">
    <source>
        <dbReference type="ARBA" id="ARBA00023082"/>
    </source>
</evidence>
<dbReference type="NCBIfam" id="TIGR02937">
    <property type="entry name" value="sigma70-ECF"/>
    <property type="match status" value="1"/>
</dbReference>
<dbReference type="InterPro" id="IPR013249">
    <property type="entry name" value="RNA_pol_sigma70_r4_t2"/>
</dbReference>
<evidence type="ECO:0000256" key="2">
    <source>
        <dbReference type="ARBA" id="ARBA00023015"/>
    </source>
</evidence>
<comment type="caution">
    <text evidence="6">The sequence shown here is derived from an EMBL/GenBank/DDBJ whole genome shotgun (WGS) entry which is preliminary data.</text>
</comment>
<dbReference type="Pfam" id="PF08281">
    <property type="entry name" value="Sigma70_r4_2"/>
    <property type="match status" value="1"/>
</dbReference>
<dbReference type="SUPFAM" id="SSF88946">
    <property type="entry name" value="Sigma2 domain of RNA polymerase sigma factors"/>
    <property type="match status" value="1"/>
</dbReference>
<dbReference type="PANTHER" id="PTHR43133">
    <property type="entry name" value="RNA POLYMERASE ECF-TYPE SIGMA FACTO"/>
    <property type="match status" value="1"/>
</dbReference>
<organism evidence="6 7">
    <name type="scientific">Negadavirga shengliensis</name>
    <dbReference type="NCBI Taxonomy" id="1389218"/>
    <lineage>
        <taxon>Bacteria</taxon>
        <taxon>Pseudomonadati</taxon>
        <taxon>Bacteroidota</taxon>
        <taxon>Cytophagia</taxon>
        <taxon>Cytophagales</taxon>
        <taxon>Cyclobacteriaceae</taxon>
        <taxon>Negadavirga</taxon>
    </lineage>
</organism>
<proteinExistence type="inferred from homology"/>
<dbReference type="PANTHER" id="PTHR43133:SF46">
    <property type="entry name" value="RNA POLYMERASE SIGMA-70 FACTOR ECF SUBFAMILY"/>
    <property type="match status" value="1"/>
</dbReference>
<name>A0ABV9SZ65_9BACT</name>
<dbReference type="Gene3D" id="1.10.10.10">
    <property type="entry name" value="Winged helix-like DNA-binding domain superfamily/Winged helix DNA-binding domain"/>
    <property type="match status" value="1"/>
</dbReference>
<accession>A0ABV9SZ65</accession>
<evidence type="ECO:0000256" key="1">
    <source>
        <dbReference type="ARBA" id="ARBA00010641"/>
    </source>
</evidence>
<dbReference type="RefSeq" id="WP_377063322.1">
    <property type="nucleotide sequence ID" value="NZ_JBHSJJ010000004.1"/>
</dbReference>
<dbReference type="Gene3D" id="1.10.1740.10">
    <property type="match status" value="1"/>
</dbReference>
<dbReference type="InterPro" id="IPR013325">
    <property type="entry name" value="RNA_pol_sigma_r2"/>
</dbReference>
<reference evidence="7" key="1">
    <citation type="journal article" date="2019" name="Int. J. Syst. Evol. Microbiol.">
        <title>The Global Catalogue of Microorganisms (GCM) 10K type strain sequencing project: providing services to taxonomists for standard genome sequencing and annotation.</title>
        <authorList>
            <consortium name="The Broad Institute Genomics Platform"/>
            <consortium name="The Broad Institute Genome Sequencing Center for Infectious Disease"/>
            <person name="Wu L."/>
            <person name="Ma J."/>
        </authorList>
    </citation>
    <scope>NUCLEOTIDE SEQUENCE [LARGE SCALE GENOMIC DNA]</scope>
    <source>
        <strain evidence="7">CGMCC 4.7466</strain>
    </source>
</reference>
<feature type="domain" description="RNA polymerase sigma factor 70 region 4 type 2" evidence="5">
    <location>
        <begin position="142"/>
        <end position="187"/>
    </location>
</feature>
<dbReference type="InterPro" id="IPR039425">
    <property type="entry name" value="RNA_pol_sigma-70-like"/>
</dbReference>
<protein>
    <submittedName>
        <fullName evidence="6">RNA polymerase sigma factor</fullName>
    </submittedName>
</protein>
<keyword evidence="3" id="KW-0731">Sigma factor</keyword>
<evidence type="ECO:0000313" key="7">
    <source>
        <dbReference type="Proteomes" id="UP001595818"/>
    </source>
</evidence>